<dbReference type="Proteomes" id="UP000596742">
    <property type="component" value="Unassembled WGS sequence"/>
</dbReference>
<evidence type="ECO:0000256" key="2">
    <source>
        <dbReference type="SAM" id="Coils"/>
    </source>
</evidence>
<dbReference type="AlphaFoldDB" id="A0A8B6FL35"/>
<dbReference type="InterPro" id="IPR047153">
    <property type="entry name" value="TRIM45/56/19-like"/>
</dbReference>
<dbReference type="InterPro" id="IPR011042">
    <property type="entry name" value="6-blade_b-propeller_TolB-like"/>
</dbReference>
<dbReference type="SUPFAM" id="SSF57845">
    <property type="entry name" value="B-box zinc-binding domain"/>
    <property type="match status" value="1"/>
</dbReference>
<keyword evidence="6" id="KW-1185">Reference proteome</keyword>
<reference evidence="5" key="1">
    <citation type="submission" date="2018-11" db="EMBL/GenBank/DDBJ databases">
        <authorList>
            <person name="Alioto T."/>
            <person name="Alioto T."/>
        </authorList>
    </citation>
    <scope>NUCLEOTIDE SEQUENCE</scope>
</reference>
<feature type="domain" description="B box-type" evidence="4">
    <location>
        <begin position="48"/>
        <end position="98"/>
    </location>
</feature>
<dbReference type="GO" id="GO:0008270">
    <property type="term" value="F:zinc ion binding"/>
    <property type="evidence" value="ECO:0007669"/>
    <property type="project" value="UniProtKB-KW"/>
</dbReference>
<keyword evidence="1" id="KW-0862">Zinc</keyword>
<feature type="compositionally biased region" description="Polar residues" evidence="3">
    <location>
        <begin position="335"/>
        <end position="353"/>
    </location>
</feature>
<evidence type="ECO:0000259" key="4">
    <source>
        <dbReference type="PROSITE" id="PS50119"/>
    </source>
</evidence>
<keyword evidence="1" id="KW-0863">Zinc-finger</keyword>
<dbReference type="CDD" id="cd19757">
    <property type="entry name" value="Bbox1"/>
    <property type="match status" value="1"/>
</dbReference>
<evidence type="ECO:0000313" key="5">
    <source>
        <dbReference type="EMBL" id="VDI50265.1"/>
    </source>
</evidence>
<keyword evidence="2" id="KW-0175">Coiled coil</keyword>
<dbReference type="PROSITE" id="PS50119">
    <property type="entry name" value="ZF_BBOX"/>
    <property type="match status" value="2"/>
</dbReference>
<dbReference type="SUPFAM" id="SSF101898">
    <property type="entry name" value="NHL repeat"/>
    <property type="match status" value="1"/>
</dbReference>
<dbReference type="PANTHER" id="PTHR25462:SF296">
    <property type="entry name" value="MEIOTIC P26, ISOFORM F"/>
    <property type="match status" value="1"/>
</dbReference>
<dbReference type="Gene3D" id="3.30.160.60">
    <property type="entry name" value="Classic Zinc Finger"/>
    <property type="match status" value="1"/>
</dbReference>
<dbReference type="EMBL" id="UYJE01006923">
    <property type="protein sequence ID" value="VDI50265.1"/>
    <property type="molecule type" value="Genomic_DNA"/>
</dbReference>
<dbReference type="CDD" id="cd19756">
    <property type="entry name" value="Bbox2"/>
    <property type="match status" value="1"/>
</dbReference>
<sequence length="638" mass="72503">MASRGNMGRVQSFESTGASLLFTRLSVVYNSNRKHDFLHFQMEKEKKVNIEICAACLRDNDNVEAKHWCCDCAEALCEDCGKVHKKSRFTTSHKLIRLRDVKNTKSFLMATSFLCDLHSDLRVTFYCNRHDQLICQTCLLQTHKDCKYITAIEQLMPDRPRSSSNDHFNVLQKQALKLAESIDQLINTRKENLANLDQQNKTIQETIKKTKSEIIDHLTKLEEELLNSLSVKYDSCVEQIDDEISQLQHNKDLMSIHDSDIELMRKNGSEPYKFTIVKKFEQTKPRTEDIISNFRDRYKPLEIDFTQNEEQLASLYNAMGWVDIKVINRVKSAFTEKTTSPRPTSKQWESPTESKIVPRPVSTRSVSNFKESELSLIKLVPQTPSIIQLVLYKKFPTSSSLGENITVSRGCFISGKHMLLCDAQNRFIFVCNLYGSMTEKIPLLYFPHDVALFDRNTAVVAAGERGIQVFDITDSECRPDRFIRPGGKCTAISCIDDQIIVRSGHCKISILDRAGISIFKINTKYDPLLLSAGINGSIYWTSNNGDEVQCIARERSQFICRSETLVGPSGLATDGSGHVFVAVYESGNIHRLSNRGTKSMVLDEGIHHPWGLAFDQDSQRLMIINDDGVSIDIYTVCK</sequence>
<evidence type="ECO:0000313" key="6">
    <source>
        <dbReference type="Proteomes" id="UP000596742"/>
    </source>
</evidence>
<proteinExistence type="predicted"/>
<dbReference type="OrthoDB" id="6052777at2759"/>
<dbReference type="PANTHER" id="PTHR25462">
    <property type="entry name" value="BONUS, ISOFORM C-RELATED"/>
    <property type="match status" value="1"/>
</dbReference>
<feature type="coiled-coil region" evidence="2">
    <location>
        <begin position="186"/>
        <end position="213"/>
    </location>
</feature>
<gene>
    <name evidence="5" type="ORF">MGAL_10B044698</name>
</gene>
<comment type="caution">
    <text evidence="5">The sequence shown here is derived from an EMBL/GenBank/DDBJ whole genome shotgun (WGS) entry which is preliminary data.</text>
</comment>
<evidence type="ECO:0000256" key="3">
    <source>
        <dbReference type="SAM" id="MobiDB-lite"/>
    </source>
</evidence>
<feature type="domain" description="B box-type" evidence="4">
    <location>
        <begin position="110"/>
        <end position="144"/>
    </location>
</feature>
<evidence type="ECO:0000256" key="1">
    <source>
        <dbReference type="PROSITE-ProRule" id="PRU00024"/>
    </source>
</evidence>
<dbReference type="InterPro" id="IPR000315">
    <property type="entry name" value="Znf_B-box"/>
</dbReference>
<name>A0A8B6FL35_MYTGA</name>
<dbReference type="Gene3D" id="2.120.10.30">
    <property type="entry name" value="TolB, C-terminal domain"/>
    <property type="match status" value="1"/>
</dbReference>
<dbReference type="Pfam" id="PF00643">
    <property type="entry name" value="zf-B_box"/>
    <property type="match status" value="1"/>
</dbReference>
<keyword evidence="1" id="KW-0479">Metal-binding</keyword>
<accession>A0A8B6FL35</accession>
<feature type="region of interest" description="Disordered" evidence="3">
    <location>
        <begin position="335"/>
        <end position="354"/>
    </location>
</feature>
<organism evidence="5 6">
    <name type="scientific">Mytilus galloprovincialis</name>
    <name type="common">Mediterranean mussel</name>
    <dbReference type="NCBI Taxonomy" id="29158"/>
    <lineage>
        <taxon>Eukaryota</taxon>
        <taxon>Metazoa</taxon>
        <taxon>Spiralia</taxon>
        <taxon>Lophotrochozoa</taxon>
        <taxon>Mollusca</taxon>
        <taxon>Bivalvia</taxon>
        <taxon>Autobranchia</taxon>
        <taxon>Pteriomorphia</taxon>
        <taxon>Mytilida</taxon>
        <taxon>Mytiloidea</taxon>
        <taxon>Mytilidae</taxon>
        <taxon>Mytilinae</taxon>
        <taxon>Mytilus</taxon>
    </lineage>
</organism>
<protein>
    <recommendedName>
        <fullName evidence="4">B box-type domain-containing protein</fullName>
    </recommendedName>
</protein>